<name>A0AC60A1Q7_RANTA</name>
<reference evidence="1" key="1">
    <citation type="submission" date="2023-05" db="EMBL/GenBank/DDBJ databases">
        <authorList>
            <consortium name="ELIXIR-Norway"/>
        </authorList>
    </citation>
    <scope>NUCLEOTIDE SEQUENCE</scope>
</reference>
<evidence type="ECO:0000313" key="2">
    <source>
        <dbReference type="Proteomes" id="UP001162501"/>
    </source>
</evidence>
<dbReference type="EMBL" id="OX596089">
    <property type="protein sequence ID" value="CAN0530975.1"/>
    <property type="molecule type" value="Genomic_DNA"/>
</dbReference>
<reference evidence="1" key="2">
    <citation type="submission" date="2025-03" db="EMBL/GenBank/DDBJ databases">
        <authorList>
            <consortium name="ELIXIR-Norway"/>
            <consortium name="Elixir Norway"/>
        </authorList>
    </citation>
    <scope>NUCLEOTIDE SEQUENCE</scope>
</reference>
<gene>
    <name evidence="1" type="ORF">MRATA1EN22A_LOCUS24630</name>
</gene>
<accession>A0AC60A1Q7</accession>
<evidence type="ECO:0000313" key="1">
    <source>
        <dbReference type="EMBL" id="CAN0530975.1"/>
    </source>
</evidence>
<protein>
    <submittedName>
        <fullName evidence="1">Uncharacterized protein</fullName>
    </submittedName>
</protein>
<dbReference type="Proteomes" id="UP001162501">
    <property type="component" value="Chromosome 5"/>
</dbReference>
<sequence>MARLCSTWSLHPDAGQPGLASKRQRELAPLPLLSKANPKSSPEVRTAAGISQEERRVEKWIQALYVAFEAARVGVAVLYLLAFPLS</sequence>
<proteinExistence type="predicted"/>
<organism evidence="1 2">
    <name type="scientific">Rangifer tarandus platyrhynchus</name>
    <name type="common">Svalbard reindeer</name>
    <dbReference type="NCBI Taxonomy" id="3082113"/>
    <lineage>
        <taxon>Eukaryota</taxon>
        <taxon>Metazoa</taxon>
        <taxon>Chordata</taxon>
        <taxon>Craniata</taxon>
        <taxon>Vertebrata</taxon>
        <taxon>Euteleostomi</taxon>
        <taxon>Mammalia</taxon>
        <taxon>Eutheria</taxon>
        <taxon>Laurasiatheria</taxon>
        <taxon>Artiodactyla</taxon>
        <taxon>Ruminantia</taxon>
        <taxon>Pecora</taxon>
        <taxon>Cervidae</taxon>
        <taxon>Odocoileinae</taxon>
        <taxon>Rangifer</taxon>
    </lineage>
</organism>